<dbReference type="PANTHER" id="PTHR11439">
    <property type="entry name" value="GAG-POL-RELATED RETROTRANSPOSON"/>
    <property type="match status" value="1"/>
</dbReference>
<dbReference type="Proteomes" id="UP000765509">
    <property type="component" value="Unassembled WGS sequence"/>
</dbReference>
<evidence type="ECO:0000313" key="2">
    <source>
        <dbReference type="Proteomes" id="UP000765509"/>
    </source>
</evidence>
<sequence length="183" mass="21050">MLYPRNGKEGIIECSDAYWGSCKATRRSIPGYLASFKGHLVIWKTRKQEYVSTSNAEAEYKYLCDLTLKLLLLKQWTTEVGMRNAQSPILIWNDNKSCINTAKSNSNFNHKQMKHVNIQLHFVRETNQSNKSLLKYIPSGNMLAEFLTKSVNKNVLERALYAMGVLRLHVRGDVRELAEKSHN</sequence>
<dbReference type="PANTHER" id="PTHR11439:SF467">
    <property type="entry name" value="INTEGRASE CATALYTIC DOMAIN-CONTAINING PROTEIN"/>
    <property type="match status" value="1"/>
</dbReference>
<name>A0A9Q3KMJ5_9BASI</name>
<dbReference type="EMBL" id="AVOT02112612">
    <property type="protein sequence ID" value="MBW0582489.1"/>
    <property type="molecule type" value="Genomic_DNA"/>
</dbReference>
<reference evidence="1" key="1">
    <citation type="submission" date="2021-03" db="EMBL/GenBank/DDBJ databases">
        <title>Draft genome sequence of rust myrtle Austropuccinia psidii MF-1, a brazilian biotype.</title>
        <authorList>
            <person name="Quecine M.C."/>
            <person name="Pachon D.M.R."/>
            <person name="Bonatelli M.L."/>
            <person name="Correr F.H."/>
            <person name="Franceschini L.M."/>
            <person name="Leite T.F."/>
            <person name="Margarido G.R.A."/>
            <person name="Almeida C.A."/>
            <person name="Ferrarezi J.A."/>
            <person name="Labate C.A."/>
        </authorList>
    </citation>
    <scope>NUCLEOTIDE SEQUENCE</scope>
    <source>
        <strain evidence="1">MF-1</strain>
    </source>
</reference>
<gene>
    <name evidence="1" type="ORF">O181_122204</name>
</gene>
<proteinExistence type="predicted"/>
<evidence type="ECO:0000313" key="1">
    <source>
        <dbReference type="EMBL" id="MBW0582489.1"/>
    </source>
</evidence>
<dbReference type="CDD" id="cd09272">
    <property type="entry name" value="RNase_HI_RT_Ty1"/>
    <property type="match status" value="1"/>
</dbReference>
<keyword evidence="2" id="KW-1185">Reference proteome</keyword>
<evidence type="ECO:0008006" key="3">
    <source>
        <dbReference type="Google" id="ProtNLM"/>
    </source>
</evidence>
<accession>A0A9Q3KMJ5</accession>
<protein>
    <recommendedName>
        <fullName evidence="3">Copia protein</fullName>
    </recommendedName>
</protein>
<comment type="caution">
    <text evidence="1">The sequence shown here is derived from an EMBL/GenBank/DDBJ whole genome shotgun (WGS) entry which is preliminary data.</text>
</comment>
<organism evidence="1 2">
    <name type="scientific">Austropuccinia psidii MF-1</name>
    <dbReference type="NCBI Taxonomy" id="1389203"/>
    <lineage>
        <taxon>Eukaryota</taxon>
        <taxon>Fungi</taxon>
        <taxon>Dikarya</taxon>
        <taxon>Basidiomycota</taxon>
        <taxon>Pucciniomycotina</taxon>
        <taxon>Pucciniomycetes</taxon>
        <taxon>Pucciniales</taxon>
        <taxon>Sphaerophragmiaceae</taxon>
        <taxon>Austropuccinia</taxon>
    </lineage>
</organism>
<dbReference type="AlphaFoldDB" id="A0A9Q3KMJ5"/>